<dbReference type="GO" id="GO:0016301">
    <property type="term" value="F:kinase activity"/>
    <property type="evidence" value="ECO:0007669"/>
    <property type="project" value="UniProtKB-KW"/>
</dbReference>
<organism evidence="1 2">
    <name type="scientific">Trifolium medium</name>
    <dbReference type="NCBI Taxonomy" id="97028"/>
    <lineage>
        <taxon>Eukaryota</taxon>
        <taxon>Viridiplantae</taxon>
        <taxon>Streptophyta</taxon>
        <taxon>Embryophyta</taxon>
        <taxon>Tracheophyta</taxon>
        <taxon>Spermatophyta</taxon>
        <taxon>Magnoliopsida</taxon>
        <taxon>eudicotyledons</taxon>
        <taxon>Gunneridae</taxon>
        <taxon>Pentapetalae</taxon>
        <taxon>rosids</taxon>
        <taxon>fabids</taxon>
        <taxon>Fabales</taxon>
        <taxon>Fabaceae</taxon>
        <taxon>Papilionoideae</taxon>
        <taxon>50 kb inversion clade</taxon>
        <taxon>NPAAA clade</taxon>
        <taxon>Hologalegina</taxon>
        <taxon>IRL clade</taxon>
        <taxon>Trifolieae</taxon>
        <taxon>Trifolium</taxon>
    </lineage>
</organism>
<dbReference type="AlphaFoldDB" id="A0A392PXK1"/>
<keyword evidence="1" id="KW-0418">Kinase</keyword>
<feature type="non-terminal residue" evidence="1">
    <location>
        <position position="1"/>
    </location>
</feature>
<reference evidence="1 2" key="1">
    <citation type="journal article" date="2018" name="Front. Plant Sci.">
        <title>Red Clover (Trifolium pratense) and Zigzag Clover (T. medium) - A Picture of Genomic Similarities and Differences.</title>
        <authorList>
            <person name="Dluhosova J."/>
            <person name="Istvanek J."/>
            <person name="Nedelnik J."/>
            <person name="Repkova J."/>
        </authorList>
    </citation>
    <scope>NUCLEOTIDE SEQUENCE [LARGE SCALE GENOMIC DNA]</scope>
    <source>
        <strain evidence="2">cv. 10/8</strain>
        <tissue evidence="1">Leaf</tissue>
    </source>
</reference>
<protein>
    <submittedName>
        <fullName evidence="1">Mitogen-activated protein kinase kinase kinase 1-like</fullName>
    </submittedName>
</protein>
<name>A0A392PXK1_9FABA</name>
<feature type="non-terminal residue" evidence="1">
    <location>
        <position position="103"/>
    </location>
</feature>
<comment type="caution">
    <text evidence="1">The sequence shown here is derived from an EMBL/GenBank/DDBJ whole genome shotgun (WGS) entry which is preliminary data.</text>
</comment>
<sequence>RSLGLSGPEDFAIPADAWEATMIRPYILPSLKLNEVRESAEEAELVISPNGIIKLNEVIESAWEAELAISPNGLIKSIITPGSWQKVELLGRGSFGSVYEGIS</sequence>
<keyword evidence="1" id="KW-0808">Transferase</keyword>
<evidence type="ECO:0000313" key="2">
    <source>
        <dbReference type="Proteomes" id="UP000265520"/>
    </source>
</evidence>
<proteinExistence type="predicted"/>
<keyword evidence="2" id="KW-1185">Reference proteome</keyword>
<dbReference type="EMBL" id="LXQA010100733">
    <property type="protein sequence ID" value="MCI16407.1"/>
    <property type="molecule type" value="Genomic_DNA"/>
</dbReference>
<accession>A0A392PXK1</accession>
<dbReference type="Proteomes" id="UP000265520">
    <property type="component" value="Unassembled WGS sequence"/>
</dbReference>
<evidence type="ECO:0000313" key="1">
    <source>
        <dbReference type="EMBL" id="MCI16407.1"/>
    </source>
</evidence>